<dbReference type="AlphaFoldDB" id="A0A2T7A0M3"/>
<dbReference type="InterPro" id="IPR050216">
    <property type="entry name" value="LRR_domain-containing"/>
</dbReference>
<dbReference type="Gene3D" id="3.80.10.10">
    <property type="entry name" value="Ribonuclease Inhibitor"/>
    <property type="match status" value="2"/>
</dbReference>
<dbReference type="InterPro" id="IPR001611">
    <property type="entry name" value="Leu-rich_rpt"/>
</dbReference>
<evidence type="ECO:0000256" key="3">
    <source>
        <dbReference type="SAM" id="MobiDB-lite"/>
    </source>
</evidence>
<evidence type="ECO:0000256" key="1">
    <source>
        <dbReference type="ARBA" id="ARBA00022614"/>
    </source>
</evidence>
<gene>
    <name evidence="4" type="ORF">B9Z19DRAFT_632558</name>
</gene>
<evidence type="ECO:0000313" key="5">
    <source>
        <dbReference type="Proteomes" id="UP000244722"/>
    </source>
</evidence>
<reference evidence="4 5" key="1">
    <citation type="submission" date="2017-04" db="EMBL/GenBank/DDBJ databases">
        <title>Draft genome sequence of Tuber borchii Vittad., a whitish edible truffle.</title>
        <authorList>
            <consortium name="DOE Joint Genome Institute"/>
            <person name="Murat C."/>
            <person name="Kuo A."/>
            <person name="Barry K.W."/>
            <person name="Clum A."/>
            <person name="Dockter R.B."/>
            <person name="Fauchery L."/>
            <person name="Iotti M."/>
            <person name="Kohler A."/>
            <person name="Labutti K."/>
            <person name="Lindquist E.A."/>
            <person name="Lipzen A."/>
            <person name="Ohm R.A."/>
            <person name="Wang M."/>
            <person name="Grigoriev I.V."/>
            <person name="Zambonelli A."/>
            <person name="Martin F.M."/>
        </authorList>
    </citation>
    <scope>NUCLEOTIDE SEQUENCE [LARGE SCALE GENOMIC DNA]</scope>
    <source>
        <strain evidence="4 5">Tbo3840</strain>
    </source>
</reference>
<evidence type="ECO:0000256" key="2">
    <source>
        <dbReference type="ARBA" id="ARBA00022737"/>
    </source>
</evidence>
<accession>A0A2T7A0M3</accession>
<feature type="compositionally biased region" description="Low complexity" evidence="3">
    <location>
        <begin position="233"/>
        <end position="250"/>
    </location>
</feature>
<dbReference type="GO" id="GO:0005737">
    <property type="term" value="C:cytoplasm"/>
    <property type="evidence" value="ECO:0007669"/>
    <property type="project" value="TreeGrafter"/>
</dbReference>
<keyword evidence="5" id="KW-1185">Reference proteome</keyword>
<feature type="compositionally biased region" description="Low complexity" evidence="3">
    <location>
        <begin position="20"/>
        <end position="30"/>
    </location>
</feature>
<keyword evidence="1" id="KW-0433">Leucine-rich repeat</keyword>
<dbReference type="SMART" id="SM00369">
    <property type="entry name" value="LRR_TYP"/>
    <property type="match status" value="7"/>
</dbReference>
<dbReference type="SMART" id="SM00365">
    <property type="entry name" value="LRR_SD22"/>
    <property type="match status" value="3"/>
</dbReference>
<dbReference type="InterPro" id="IPR032675">
    <property type="entry name" value="LRR_dom_sf"/>
</dbReference>
<evidence type="ECO:0000313" key="4">
    <source>
        <dbReference type="EMBL" id="PUU81225.1"/>
    </source>
</evidence>
<feature type="region of interest" description="Disordered" evidence="3">
    <location>
        <begin position="1"/>
        <end position="319"/>
    </location>
</feature>
<evidence type="ECO:0008006" key="6">
    <source>
        <dbReference type="Google" id="ProtNLM"/>
    </source>
</evidence>
<dbReference type="SUPFAM" id="SSF52058">
    <property type="entry name" value="L domain-like"/>
    <property type="match status" value="2"/>
</dbReference>
<dbReference type="EMBL" id="NESQ01000048">
    <property type="protein sequence ID" value="PUU81225.1"/>
    <property type="molecule type" value="Genomic_DNA"/>
</dbReference>
<dbReference type="Proteomes" id="UP000244722">
    <property type="component" value="Unassembled WGS sequence"/>
</dbReference>
<keyword evidence="2" id="KW-0677">Repeat</keyword>
<dbReference type="PANTHER" id="PTHR48051">
    <property type="match status" value="1"/>
</dbReference>
<dbReference type="PROSITE" id="PS51450">
    <property type="entry name" value="LRR"/>
    <property type="match status" value="3"/>
</dbReference>
<dbReference type="InterPro" id="IPR003591">
    <property type="entry name" value="Leu-rich_rpt_typical-subtyp"/>
</dbReference>
<feature type="region of interest" description="Disordered" evidence="3">
    <location>
        <begin position="325"/>
        <end position="344"/>
    </location>
</feature>
<proteinExistence type="predicted"/>
<feature type="compositionally biased region" description="Low complexity" evidence="3">
    <location>
        <begin position="165"/>
        <end position="184"/>
    </location>
</feature>
<comment type="caution">
    <text evidence="4">The sequence shown here is derived from an EMBL/GenBank/DDBJ whole genome shotgun (WGS) entry which is preliminary data.</text>
</comment>
<sequence length="970" mass="104433">MSEGREGREVDSPVTEAPTNGEVNEVGEVVSEVREEESSRPATAASIHATTAPAPAGFPRRTLSSRLPRPRKVSPNIPPPITVGSLRPSVSKEILQSARYPRGPPTIPRRGQTAGSAAVSPTDPPDSPVIRTPRRPNFGTLDHASPTTASLAKRASVPSLNRKPSASSLSRKSSSSQLQNSTVSTPPGRRTSDINGNAAPRLAKKPSASQLTISKRPSNSQLSKKPSETQLNSPTAAASPSPTPLRRAASGHLPSHQGSTVAKIPHRPSLTQLRQASAGSNGAPAPRLQKSQKPAAPNAPSPESPSPKKAPRAASQSLRDTIAKARAAHRAMSNATKPPASPAGTVAAEAANNDLNGFNFSSEDPFNQAIFGEGGSTKVLKQRIKTARVEGRLNVSNLQLSEIPDDVYKMYETTEEDLASNEANNGPKWYESVDLVRFVGADNEIGAISEDLVKHFGGLASIDMHNNLLTALPHNFGELTELTVLNLTNNRLDNGALGIICQISSLVDLKLAKNGLEGELDPSISKLTNLEILELQENKLESLPSSLGQLSKLHIFNVSHNIIQAIPFESLLSCQLHELTASNNKLKGTLFPREVTRFDSLHSLDIRNNHISIFSENDIVLSSLQQLLATNNGLLSFPSIVGWEELLVFLVDSNRLDSLPDGLVGLHRVRTVDVSANDIKILDARVGIMEGLEVLKFDGNPLRERQLLGMSIADLKRTLKGRLAPPEIVIAEAEDDDPASIDDSVDNRPQAISKNSKILEVGRGGALDLASKNYEDIPKELMDTVRGTPSSVSLLHNRLTSFPLSLEIFALGLTSLNIGHNKLSGSSYFPNKMSLTSLTTLIIQSNSITSLQPLIENLDAPKLDTLDVSANRLSSIEGIRPTFPYLIAFYARDNQITEIPVDSIDGIRILDLSSNAIIGLPPKLGTVSSIRELRVGGNLFKVPRWQVLEKGTESVMEWLRGRLPVDEQAE</sequence>
<feature type="compositionally biased region" description="Polar residues" evidence="3">
    <location>
        <begin position="207"/>
        <end position="232"/>
    </location>
</feature>
<organism evidence="4 5">
    <name type="scientific">Tuber borchii</name>
    <name type="common">White truffle</name>
    <dbReference type="NCBI Taxonomy" id="42251"/>
    <lineage>
        <taxon>Eukaryota</taxon>
        <taxon>Fungi</taxon>
        <taxon>Dikarya</taxon>
        <taxon>Ascomycota</taxon>
        <taxon>Pezizomycotina</taxon>
        <taxon>Pezizomycetes</taxon>
        <taxon>Pezizales</taxon>
        <taxon>Tuberaceae</taxon>
        <taxon>Tuber</taxon>
    </lineage>
</organism>
<protein>
    <recommendedName>
        <fullName evidence="6">L domain-like protein</fullName>
    </recommendedName>
</protein>
<feature type="compositionally biased region" description="Basic and acidic residues" evidence="3">
    <location>
        <begin position="1"/>
        <end position="11"/>
    </location>
</feature>
<feature type="compositionally biased region" description="Polar residues" evidence="3">
    <location>
        <begin position="269"/>
        <end position="280"/>
    </location>
</feature>
<dbReference type="OrthoDB" id="676979at2759"/>
<dbReference type="STRING" id="42251.A0A2T7A0M3"/>
<name>A0A2T7A0M3_TUBBO</name>
<dbReference type="PANTHER" id="PTHR48051:SF27">
    <property type="entry name" value="LEUCINE-RICH REPEAT-CONTAINING PROTEIN 40"/>
    <property type="match status" value="1"/>
</dbReference>